<dbReference type="EMBL" id="JAGGNH010000001">
    <property type="protein sequence ID" value="KAJ0985408.1"/>
    <property type="molecule type" value="Genomic_DNA"/>
</dbReference>
<feature type="domain" description="WRKY" evidence="6">
    <location>
        <begin position="115"/>
        <end position="136"/>
    </location>
</feature>
<accession>A0A9D5D5A7</accession>
<dbReference type="PANTHER" id="PTHR31282">
    <property type="entry name" value="WRKY TRANSCRIPTION FACTOR 21-RELATED"/>
    <property type="match status" value="1"/>
</dbReference>
<keyword evidence="4" id="KW-0804">Transcription</keyword>
<dbReference type="Gene3D" id="2.20.25.80">
    <property type="entry name" value="WRKY domain"/>
    <property type="match status" value="1"/>
</dbReference>
<evidence type="ECO:0000313" key="7">
    <source>
        <dbReference type="EMBL" id="KAJ0985408.1"/>
    </source>
</evidence>
<keyword evidence="3" id="KW-0238">DNA-binding</keyword>
<comment type="subcellular location">
    <subcellularLocation>
        <location evidence="1">Nucleus</location>
    </subcellularLocation>
</comment>
<dbReference type="Pfam" id="PF03106">
    <property type="entry name" value="WRKY"/>
    <property type="match status" value="1"/>
</dbReference>
<dbReference type="SUPFAM" id="SSF118290">
    <property type="entry name" value="WRKY DNA-binding domain"/>
    <property type="match status" value="1"/>
</dbReference>
<keyword evidence="2" id="KW-0805">Transcription regulation</keyword>
<dbReference type="GO" id="GO:0003700">
    <property type="term" value="F:DNA-binding transcription factor activity"/>
    <property type="evidence" value="ECO:0007669"/>
    <property type="project" value="InterPro"/>
</dbReference>
<reference evidence="7" key="2">
    <citation type="journal article" date="2022" name="Hortic Res">
        <title>The genome of Dioscorea zingiberensis sheds light on the biosynthesis, origin and evolution of the medicinally important diosgenin saponins.</title>
        <authorList>
            <person name="Li Y."/>
            <person name="Tan C."/>
            <person name="Li Z."/>
            <person name="Guo J."/>
            <person name="Li S."/>
            <person name="Chen X."/>
            <person name="Wang C."/>
            <person name="Dai X."/>
            <person name="Yang H."/>
            <person name="Song W."/>
            <person name="Hou L."/>
            <person name="Xu J."/>
            <person name="Tong Z."/>
            <person name="Xu A."/>
            <person name="Yuan X."/>
            <person name="Wang W."/>
            <person name="Yang Q."/>
            <person name="Chen L."/>
            <person name="Sun Z."/>
            <person name="Wang K."/>
            <person name="Pan B."/>
            <person name="Chen J."/>
            <person name="Bao Y."/>
            <person name="Liu F."/>
            <person name="Qi X."/>
            <person name="Gang D.R."/>
            <person name="Wen J."/>
            <person name="Li J."/>
        </authorList>
    </citation>
    <scope>NUCLEOTIDE SEQUENCE</scope>
    <source>
        <strain evidence="7">Dzin_1.0</strain>
    </source>
</reference>
<dbReference type="GO" id="GO:0043565">
    <property type="term" value="F:sequence-specific DNA binding"/>
    <property type="evidence" value="ECO:0007669"/>
    <property type="project" value="InterPro"/>
</dbReference>
<protein>
    <recommendedName>
        <fullName evidence="6">WRKY domain-containing protein</fullName>
    </recommendedName>
</protein>
<evidence type="ECO:0000256" key="2">
    <source>
        <dbReference type="ARBA" id="ARBA00023015"/>
    </source>
</evidence>
<dbReference type="GO" id="GO:0005634">
    <property type="term" value="C:nucleus"/>
    <property type="evidence" value="ECO:0007669"/>
    <property type="project" value="UniProtKB-SubCell"/>
</dbReference>
<evidence type="ECO:0000256" key="3">
    <source>
        <dbReference type="ARBA" id="ARBA00023125"/>
    </source>
</evidence>
<evidence type="ECO:0000256" key="5">
    <source>
        <dbReference type="ARBA" id="ARBA00023242"/>
    </source>
</evidence>
<dbReference type="PROSITE" id="PS50811">
    <property type="entry name" value="WRKY"/>
    <property type="match status" value="1"/>
</dbReference>
<evidence type="ECO:0000259" key="6">
    <source>
        <dbReference type="PROSITE" id="PS50811"/>
    </source>
</evidence>
<dbReference type="InterPro" id="IPR044810">
    <property type="entry name" value="WRKY_plant"/>
</dbReference>
<evidence type="ECO:0000256" key="1">
    <source>
        <dbReference type="ARBA" id="ARBA00004123"/>
    </source>
</evidence>
<sequence>MACPSPCSDHEGAAMKEISRGLELISWLQAQLCPLIPLIQADGKLELASYLCQEAMKSLSLSLSILQSGAAQVASEKMKSIIHQDCGGHVKLIRSHKRRRHNDLSVIVTSEPYFDGYQWRKYGQKAIKKSMFQRYI</sequence>
<dbReference type="Proteomes" id="UP001085076">
    <property type="component" value="Miscellaneous, Linkage group lg01"/>
</dbReference>
<dbReference type="AlphaFoldDB" id="A0A9D5D5A7"/>
<dbReference type="OrthoDB" id="786937at2759"/>
<dbReference type="InterPro" id="IPR036576">
    <property type="entry name" value="WRKY_dom_sf"/>
</dbReference>
<evidence type="ECO:0000256" key="4">
    <source>
        <dbReference type="ARBA" id="ARBA00023163"/>
    </source>
</evidence>
<reference evidence="7" key="1">
    <citation type="submission" date="2021-03" db="EMBL/GenBank/DDBJ databases">
        <authorList>
            <person name="Li Z."/>
            <person name="Yang C."/>
        </authorList>
    </citation>
    <scope>NUCLEOTIDE SEQUENCE</scope>
    <source>
        <strain evidence="7">Dzin_1.0</strain>
        <tissue evidence="7">Leaf</tissue>
    </source>
</reference>
<comment type="caution">
    <text evidence="7">The sequence shown here is derived from an EMBL/GenBank/DDBJ whole genome shotgun (WGS) entry which is preliminary data.</text>
</comment>
<proteinExistence type="predicted"/>
<keyword evidence="5" id="KW-0539">Nucleus</keyword>
<keyword evidence="8" id="KW-1185">Reference proteome</keyword>
<dbReference type="InterPro" id="IPR003657">
    <property type="entry name" value="WRKY_dom"/>
</dbReference>
<gene>
    <name evidence="7" type="ORF">J5N97_003764</name>
</gene>
<evidence type="ECO:0000313" key="8">
    <source>
        <dbReference type="Proteomes" id="UP001085076"/>
    </source>
</evidence>
<name>A0A9D5D5A7_9LILI</name>
<organism evidence="7 8">
    <name type="scientific">Dioscorea zingiberensis</name>
    <dbReference type="NCBI Taxonomy" id="325984"/>
    <lineage>
        <taxon>Eukaryota</taxon>
        <taxon>Viridiplantae</taxon>
        <taxon>Streptophyta</taxon>
        <taxon>Embryophyta</taxon>
        <taxon>Tracheophyta</taxon>
        <taxon>Spermatophyta</taxon>
        <taxon>Magnoliopsida</taxon>
        <taxon>Liliopsida</taxon>
        <taxon>Dioscoreales</taxon>
        <taxon>Dioscoreaceae</taxon>
        <taxon>Dioscorea</taxon>
    </lineage>
</organism>